<evidence type="ECO:0000256" key="1">
    <source>
        <dbReference type="SAM" id="SignalP"/>
    </source>
</evidence>
<keyword evidence="1" id="KW-0732">Signal</keyword>
<dbReference type="AlphaFoldDB" id="A0A0W0VHA3"/>
<comment type="caution">
    <text evidence="2">The sequence shown here is derived from an EMBL/GenBank/DDBJ whole genome shotgun (WGS) entry which is preliminary data.</text>
</comment>
<dbReference type="Proteomes" id="UP000054997">
    <property type="component" value="Unassembled WGS sequence"/>
</dbReference>
<evidence type="ECO:0000313" key="3">
    <source>
        <dbReference type="Proteomes" id="UP000054997"/>
    </source>
</evidence>
<gene>
    <name evidence="2" type="ORF">Llon_2132</name>
</gene>
<proteinExistence type="predicted"/>
<dbReference type="OrthoDB" id="5636506at2"/>
<keyword evidence="3" id="KW-1185">Reference proteome</keyword>
<dbReference type="EMBL" id="LNYK01000034">
    <property type="protein sequence ID" value="KTD19552.1"/>
    <property type="molecule type" value="Genomic_DNA"/>
</dbReference>
<dbReference type="STRING" id="45068.Llon_2132"/>
<name>A0A0W0VHA3_9GAMM</name>
<evidence type="ECO:0008006" key="4">
    <source>
        <dbReference type="Google" id="ProtNLM"/>
    </source>
</evidence>
<evidence type="ECO:0000313" key="2">
    <source>
        <dbReference type="EMBL" id="KTD19552.1"/>
    </source>
</evidence>
<accession>A0A0W0VHA3</accession>
<reference evidence="2 3" key="1">
    <citation type="submission" date="2015-11" db="EMBL/GenBank/DDBJ databases">
        <title>Genomic analysis of 38 Legionella species identifies large and diverse effector repertoires.</title>
        <authorList>
            <person name="Burstein D."/>
            <person name="Amaro F."/>
            <person name="Zusman T."/>
            <person name="Lifshitz Z."/>
            <person name="Cohen O."/>
            <person name="Gilbert J.A."/>
            <person name="Pupko T."/>
            <person name="Shuman H.A."/>
            <person name="Segal G."/>
        </authorList>
    </citation>
    <scope>NUCLEOTIDE SEQUENCE [LARGE SCALE GENOMIC DNA]</scope>
    <source>
        <strain evidence="2 3">ATCC 49505</strain>
    </source>
</reference>
<sequence>MNMKKLNAIVLALASSSAFAGAMGPVAAEKLLIFEAGVAYTHAFYKDNAIFPESRTALFPNGVAVDPEDFFPEDFFGGYIGMSFYIPDWLFNTRYNMYGSKAKHNRAASVRTELAPVKLSFTTDRVFGDINQFSYGLGAGVVIENVNDGDFIVNVGSGFIPSESLQGRTRIDPLVEGFAMYRFANNFGIKFNAEYQIPVHNKFGNGDVNLNLGINYAFPV</sequence>
<dbReference type="PATRIC" id="fig|45068.5.peg.2320"/>
<feature type="chain" id="PRO_5006914806" description="Outer membrane protein beta-barrel domain-containing protein" evidence="1">
    <location>
        <begin position="21"/>
        <end position="220"/>
    </location>
</feature>
<organism evidence="2 3">
    <name type="scientific">Legionella londiniensis</name>
    <dbReference type="NCBI Taxonomy" id="45068"/>
    <lineage>
        <taxon>Bacteria</taxon>
        <taxon>Pseudomonadati</taxon>
        <taxon>Pseudomonadota</taxon>
        <taxon>Gammaproteobacteria</taxon>
        <taxon>Legionellales</taxon>
        <taxon>Legionellaceae</taxon>
        <taxon>Legionella</taxon>
    </lineage>
</organism>
<protein>
    <recommendedName>
        <fullName evidence="4">Outer membrane protein beta-barrel domain-containing protein</fullName>
    </recommendedName>
</protein>
<feature type="signal peptide" evidence="1">
    <location>
        <begin position="1"/>
        <end position="20"/>
    </location>
</feature>
<dbReference type="RefSeq" id="WP_058530109.1">
    <property type="nucleotide sequence ID" value="NZ_CAAAHZ010000002.1"/>
</dbReference>